<organism evidence="1 2">
    <name type="scientific">Paenibacillus azoreducens</name>
    <dbReference type="NCBI Taxonomy" id="116718"/>
    <lineage>
        <taxon>Bacteria</taxon>
        <taxon>Bacillati</taxon>
        <taxon>Bacillota</taxon>
        <taxon>Bacilli</taxon>
        <taxon>Bacillales</taxon>
        <taxon>Paenibacillaceae</taxon>
        <taxon>Paenibacillus</taxon>
    </lineage>
</organism>
<dbReference type="SUPFAM" id="SSF81631">
    <property type="entry name" value="PAP/OAS1 substrate-binding domain"/>
    <property type="match status" value="1"/>
</dbReference>
<gene>
    <name evidence="1" type="ORF">J34TS1_18960</name>
</gene>
<keyword evidence="2" id="KW-1185">Reference proteome</keyword>
<dbReference type="AlphaFoldDB" id="A0A919YAF5"/>
<dbReference type="SUPFAM" id="SSF81301">
    <property type="entry name" value="Nucleotidyltransferase"/>
    <property type="match status" value="1"/>
</dbReference>
<evidence type="ECO:0000313" key="1">
    <source>
        <dbReference type="EMBL" id="GIO47131.1"/>
    </source>
</evidence>
<accession>A0A919YAF5</accession>
<dbReference type="PIRSF" id="PIRSF000812">
    <property type="entry name" value="AAD"/>
    <property type="match status" value="1"/>
</dbReference>
<dbReference type="Gene3D" id="3.30.460.10">
    <property type="entry name" value="Beta Polymerase, domain 2"/>
    <property type="match status" value="1"/>
</dbReference>
<name>A0A919YAF5_9BACL</name>
<dbReference type="InterPro" id="IPR043519">
    <property type="entry name" value="NT_sf"/>
</dbReference>
<dbReference type="Gene3D" id="1.20.120.330">
    <property type="entry name" value="Nucleotidyltransferases domain 2"/>
    <property type="match status" value="1"/>
</dbReference>
<dbReference type="Pfam" id="PF04439">
    <property type="entry name" value="Adenyl_transf"/>
    <property type="match status" value="1"/>
</dbReference>
<dbReference type="Proteomes" id="UP000682811">
    <property type="component" value="Unassembled WGS sequence"/>
</dbReference>
<reference evidence="1 2" key="1">
    <citation type="submission" date="2021-03" db="EMBL/GenBank/DDBJ databases">
        <title>Antimicrobial resistance genes in bacteria isolated from Japanese honey, and their potential for conferring macrolide and lincosamide resistance in the American foulbrood pathogen Paenibacillus larvae.</title>
        <authorList>
            <person name="Okamoto M."/>
            <person name="Kumagai M."/>
            <person name="Kanamori H."/>
            <person name="Takamatsu D."/>
        </authorList>
    </citation>
    <scope>NUCLEOTIDE SEQUENCE [LARGE SCALE GENOMIC DNA]</scope>
    <source>
        <strain evidence="1 2">J34TS1</strain>
    </source>
</reference>
<protein>
    <submittedName>
        <fullName evidence="1">Aminoglycoside 6-adenylyltransferase</fullName>
    </submittedName>
</protein>
<dbReference type="EMBL" id="BORT01000006">
    <property type="protein sequence ID" value="GIO47131.1"/>
    <property type="molecule type" value="Genomic_DNA"/>
</dbReference>
<dbReference type="RefSeq" id="WP_212978033.1">
    <property type="nucleotide sequence ID" value="NZ_AP025343.1"/>
</dbReference>
<dbReference type="InterPro" id="IPR007530">
    <property type="entry name" value="Aminoglycoside_adenylylTfrase"/>
</dbReference>
<sequence length="289" mass="33461">MRTYQEMMDLILNIAKQDERIRAVIMNGSRTNPNAPKDPFQDYDIVYLVTETDSFLHDPQWVDAFGERIIMQTPEDMELFPPANNGHFAYLMLFADGNRIDLTLVPIDEKESCCRADKLTLILLDKDRSLPEIAPPTDEDYWVQRPSAAFFADCCNEFWWVSTYVAKGLWRNEILYALDHLHIIRQMLVKMLEWQVGIQTDFAVSTGKNGKYLQKYMAEPSWKELLSTYPGGSCEEAWISLFAMCKLFRSSSLFVAERLGFEYPARDDQRVSAYLEQVRSLPSDAAEIF</sequence>
<proteinExistence type="predicted"/>
<evidence type="ECO:0000313" key="2">
    <source>
        <dbReference type="Proteomes" id="UP000682811"/>
    </source>
</evidence>
<comment type="caution">
    <text evidence="1">The sequence shown here is derived from an EMBL/GenBank/DDBJ whole genome shotgun (WGS) entry which is preliminary data.</text>
</comment>